<reference evidence="3 4" key="1">
    <citation type="submission" date="2024-10" db="EMBL/GenBank/DDBJ databases">
        <authorList>
            <person name="Kim D."/>
        </authorList>
    </citation>
    <scope>NUCLEOTIDE SEQUENCE [LARGE SCALE GENOMIC DNA]</scope>
    <source>
        <strain evidence="3">BH-2024</strain>
    </source>
</reference>
<sequence>MARMLKSRLNIAVDQLNELLPHTHEKANKGMNEGELERRIQMINEDIVEINKTVGEITRITEEWTAIIVKMAAKDQDAAQDDYDSYIAQLDLTAKMKSTGPHIRTIKNTLTGLSAAKSDLAKIQGQPLTSGGTTTQQGAGGTTGGQPAGGQAAGRMQYQVEIAKIKPQPFSGGKMEWNSWFPVYNLAIHSDPTKPKFLKMADLLSLLKGEARDLVLGLQLTDADYDLAIKTLMDRYDDNSHTVRELHRQLITLKASQSFDDDKKLLVDIMRITRMLKSNLQDINVPTIWLTLEQKISKGILRQLQTGKVLAGNAWDTDKFLEKLKEIVTAEEAVEDIYFQSHSRRELDKRPRSDVRPTNRRLLSTIQATVENKNVPNKQYVTKPKFTYGQQFDQQKGKVPFKPKACSFCGQEHWSSDCPQYKDTKSRLEKAKEKKLCLRCLGSGHGTRECQARPRSCWYCKKGGHNKAFCSFQFGGQKQTANPRQGVTTQQVNFTSDDREQSLLSDDQKSDTSNQRKLLLSREITVFNPQKPNFHKKVLAFFDSGSERSYVTKELAMKLKLQAKEPTQIRLVGFAEADLGTFTMRMTKVGVDTLDGQKLIESQITDHLLRDIANIKAEDVPEFELQKEKLSVPTVNEQPQILIGVDYYAEFDIRPERKLPSGFWVADSSVGKFICGKGKLTGPNQADSTCTSFTVKEAEEKEAKEERLNKMVESFFSLETAGMADALLPTDNEQWLENFSKELRFDELEGRYEVPLPWNDRAPELKSNYGLARGRLESILKKLNDEEFKHYNDTIQNQLRMGIVEMVPNPKEATGVLHYLPHQAVVKIDHQTTKLRIVYDGSAHGKDAPSLNQCLDKGPQLLNDLVGVLLRCRLPNVLISADIEKAFLQIQIREKDRDALRFLWLDEKGQVKTFRFRRVPFGLISSPAHLAVTLKHHLNHSKHPAAQQIADNIYVDNVLLGLEEAKQLEQSCREMRQIFAEAKMNLREFASNETEQIKVLPKEWVADHSKLKILGIKWNPTTDMFEFRLPPFLTKEVTKRTILSHLAGVFDPMGLLSPILLPGKILLSKLWSQNYEWDQKLDDQFHSIWANVREDWPEINFKVPRRVCSTSPKQQQIHVFADASGYALGICAYIRTVGDDQIESNLLFAKSLVVPLKTPEKRGTIPRLELQALKIATKIAEKMEKELNTSFSVQLWTDSKDVVDWLKSTKKQERYVENRLKKIRKFSVGFISGITNPADIASRGSSAAELARNKMWWHGPDWLQKSEIRWAAEQHKYIPERDHPGLRTIDQATEINLQIKELAAEPTIDPKRFSSWAKLRVTLALVLRFWAPKTRPPLIGSVEEKVKGIKAVTAEELTKADILLIRMAQRELPPDKQSEMNLQLFLDPDGILRTKGRIQQGDILELAKEPILLPNKAEITHLIISAIHYKNHAGTNYVLAELRQNYWIPQARRTIRQVIQSSRSRHFCRICHKFKAKPFPNQPMPQLPKFRVDGSSGRPFLNVGLDYFGPMMAKVNGTPQKVWVCLFTCAVTRGIHLEVVKSLSAEAFLQAFSRFCARRKAPKVVVSDNAKTFKLGAKAVSEIWHHPNINHLINEPKIQNEMAQKGIKWRFNVERAPWTGGFFEKMVHLVKEPLRKSLGKRLVDIDELTTTLIEIEKIVNDRPLTFISEAELTTILRPIDFISPYSDEGFTEIWSGEDPNQKDPEFLYVPDSKKALVIKFKKARDIAEKFWRIWRNDYLTSLREKQKSARNPEKVPKKGEIVIIHDDTPRNQWKIGKIKELTPSSDGLIRSATVYIGGNKELRRPISKLYPMEIQSPINELEINENHNMKMGIKSNCSGMAEDDFIELDYDDDMPTDDQPLNDQQPEETAPQEQQNPRGESCRPTGRPWKWAKQPPVYNNNRKRPRSYSRKPYDKSFLQRQQLTPNMDSQALSSVAMAPKRPRTPLPSPEDGNVLMRNWKLTTNCTHKDDHEQCGDVLAYNLAPDLPKTPLPSLLHVILGQTLQEYGSDRQEVMNACRELSKKEAANADLIWWAVQKKAKVGRKYKFGKTTVTGIPKNAKWKTLHARGDRDGMWWRMMDVSASVALWKNACTVASKELDNAIGCQAGLVVPAEPTPAGHPAIKLLRAIETDVELSLLKVGYPTKKLIMSKVVLVADPQTEAIGKSLRAFVIKSDRFEEYSFTGLNEVVIIWSGAEAINNGQDWAEYVVQTTPVIKKLIRLDKKFIWLCPPHNSEKLKNWQEMNEGFKALCGEDCGQGQIATMLLSEKDVTSDGHLTETGVQSAKTQLEIMMSENCGTEMTTKDRTSTLDDRLRTFVRQLHRSPLKAASTPRDQSPPTTEIVASSIAIRPFPPADAPYVRRPNSIKFLVNGPLQNSSTTQRLEEALSDLIATNQPTDGENREKKRVVDTIAQILANKWGKITVAGSTMSKTALKGADLDIIVIPNWTKETLTPEHRIRELLHARDAIRYRKMQLTTDFCVLIDKTNTPLIKLRTKNGINVDITMDNEKPIINSRWIRDESEDVRFKQLYMALKLWTKTSGLGDASKGGLNSLAWAVLTKHFVQQIPKDGGTFGDFMKFVEYWSSFSFTGYSITKNGVAPPVPGHVIYVQDPHDATDNVARNRKEDDARRLIHTFRGTTDRYLSKEGNVRLSELGFITPTERQPKPTRQIRSNVESEEFEPDQLVFHCIPDGEQDNGHRKVAQVPKPLPTVRKQQLISKRDDLQQSDHAPLRGTRVPFWLSRPDGDQCRGRVGHLPAHRPSQNGKGGLLQYGEPTSYPWENLIWEERNMTVTKSLPTSRDECLRMWKLKQCSIGKLSGTEGLRRTNSEFRPNVEYSYFHKGEAERTNCFLSETVIYYDTKAKTLHSPIGDITKCRFSEEWCVMPDGAVLVWEKPADAECRFEKFASWEGKYHPSEEVWTHQEMALSFPKKVHKIYDCNSQSLVPTDQGLAVDLAMYVGMINKKAEVPTKKSRYERGKVTKTKRLYVVQDMLQRPKVFEVPVDPLPPSDRGRSREKAKTKNIELTPPERMRDIPVINQSRLENSRDKRDTVHTEQLASELTASQMSTMGKLKVLVCWLMKQGTSSTLFAGGDATVIARTVLNQQLVQAQWVSTNRRRILKVWQCLPIPMQTFKFLGTGENYCTRDLPINLTLPDRAVRAYLDPKSLIISDTTTNGSCSEFQVQSLLLEGKIMTIDQIRGSSTIADEKGITKVEFGLRGDEKIPSLDPLVFHNFGIFNDTDPTLQALSLFNAFRLGKQLQEEAHKSSTQPGTWSPMPSLPDLNISSILSGMASWDLIYKCVSIYVLAKIALQLMRTYLKKQMQKWGMVMNFPFGQRPASARAQVPAIPLVRFKRAGTTDTTELEQSLAEAVQELESAQIET</sequence>
<dbReference type="CDD" id="cd05402">
    <property type="entry name" value="NT_PAP_TUTase"/>
    <property type="match status" value="1"/>
</dbReference>
<dbReference type="InterPro" id="IPR001584">
    <property type="entry name" value="Integrase_cat-core"/>
</dbReference>
<comment type="caution">
    <text evidence="3">The sequence shown here is derived from an EMBL/GenBank/DDBJ whole genome shotgun (WGS) entry which is preliminary data.</text>
</comment>
<dbReference type="Pfam" id="PF22600">
    <property type="entry name" value="MTPAP-like_central"/>
    <property type="match status" value="1"/>
</dbReference>
<dbReference type="Gene3D" id="3.30.70.270">
    <property type="match status" value="1"/>
</dbReference>
<dbReference type="InterPro" id="IPR000477">
    <property type="entry name" value="RT_dom"/>
</dbReference>
<dbReference type="InterPro" id="IPR012337">
    <property type="entry name" value="RNaseH-like_sf"/>
</dbReference>
<dbReference type="Pfam" id="PF05380">
    <property type="entry name" value="Peptidase_A17"/>
    <property type="match status" value="1"/>
</dbReference>
<protein>
    <recommendedName>
        <fullName evidence="2">Integrase catalytic domain-containing protein</fullName>
    </recommendedName>
</protein>
<dbReference type="InterPro" id="IPR041588">
    <property type="entry name" value="Integrase_H2C2"/>
</dbReference>
<dbReference type="SUPFAM" id="SSF81631">
    <property type="entry name" value="PAP/OAS1 substrate-binding domain"/>
    <property type="match status" value="1"/>
</dbReference>
<dbReference type="PANTHER" id="PTHR47331:SF1">
    <property type="entry name" value="GAG-LIKE PROTEIN"/>
    <property type="match status" value="1"/>
</dbReference>
<dbReference type="Gene3D" id="3.10.10.10">
    <property type="entry name" value="HIV Type 1 Reverse Transcriptase, subunit A, domain 1"/>
    <property type="match status" value="1"/>
</dbReference>
<dbReference type="SUPFAM" id="SSF56672">
    <property type="entry name" value="DNA/RNA polymerases"/>
    <property type="match status" value="1"/>
</dbReference>
<dbReference type="InterPro" id="IPR043502">
    <property type="entry name" value="DNA/RNA_pol_sf"/>
</dbReference>
<feature type="region of interest" description="Disordered" evidence="1">
    <location>
        <begin position="2996"/>
        <end position="3015"/>
    </location>
</feature>
<dbReference type="Gene3D" id="3.30.460.10">
    <property type="entry name" value="Beta Polymerase, domain 2"/>
    <property type="match status" value="1"/>
</dbReference>
<proteinExistence type="predicted"/>
<dbReference type="InterPro" id="IPR040676">
    <property type="entry name" value="DUF5641"/>
</dbReference>
<dbReference type="Gene3D" id="1.10.1410.10">
    <property type="match status" value="1"/>
</dbReference>
<dbReference type="GO" id="GO:0006259">
    <property type="term" value="P:DNA metabolic process"/>
    <property type="evidence" value="ECO:0007669"/>
    <property type="project" value="UniProtKB-ARBA"/>
</dbReference>
<dbReference type="Gene3D" id="3.30.420.10">
    <property type="entry name" value="Ribonuclease H-like superfamily/Ribonuclease H"/>
    <property type="match status" value="1"/>
</dbReference>
<dbReference type="InterPro" id="IPR043128">
    <property type="entry name" value="Rev_trsase/Diguanyl_cyclase"/>
</dbReference>
<dbReference type="SMART" id="SM00343">
    <property type="entry name" value="ZnF_C2HC"/>
    <property type="match status" value="3"/>
</dbReference>
<dbReference type="InterPro" id="IPR043519">
    <property type="entry name" value="NT_sf"/>
</dbReference>
<keyword evidence="4" id="KW-1185">Reference proteome</keyword>
<feature type="compositionally biased region" description="Low complexity" evidence="1">
    <location>
        <begin position="125"/>
        <end position="137"/>
    </location>
</feature>
<dbReference type="Pfam" id="PF18701">
    <property type="entry name" value="DUF5641"/>
    <property type="match status" value="1"/>
</dbReference>
<dbReference type="EMBL" id="JBICBT010000191">
    <property type="protein sequence ID" value="KAL3121326.1"/>
    <property type="molecule type" value="Genomic_DNA"/>
</dbReference>
<dbReference type="Pfam" id="PF17921">
    <property type="entry name" value="Integrase_H2C2"/>
    <property type="match status" value="1"/>
</dbReference>
<dbReference type="PANTHER" id="PTHR47331">
    <property type="entry name" value="PHD-TYPE DOMAIN-CONTAINING PROTEIN"/>
    <property type="match status" value="1"/>
</dbReference>
<evidence type="ECO:0000256" key="1">
    <source>
        <dbReference type="SAM" id="MobiDB-lite"/>
    </source>
</evidence>
<dbReference type="Pfam" id="PF05585">
    <property type="entry name" value="DUF1758"/>
    <property type="match status" value="1"/>
</dbReference>
<feature type="region of interest" description="Disordered" evidence="1">
    <location>
        <begin position="125"/>
        <end position="153"/>
    </location>
</feature>
<dbReference type="InterPro" id="IPR005312">
    <property type="entry name" value="DUF1759"/>
</dbReference>
<feature type="region of interest" description="Disordered" evidence="1">
    <location>
        <begin position="1849"/>
        <end position="1914"/>
    </location>
</feature>
<dbReference type="InterPro" id="IPR001878">
    <property type="entry name" value="Znf_CCHC"/>
</dbReference>
<feature type="compositionally biased region" description="Low complexity" evidence="1">
    <location>
        <begin position="1857"/>
        <end position="1877"/>
    </location>
</feature>
<dbReference type="InterPro" id="IPR036397">
    <property type="entry name" value="RNaseH_sf"/>
</dbReference>
<gene>
    <name evidence="3" type="ORF">niasHT_008308</name>
</gene>
<evidence type="ECO:0000313" key="3">
    <source>
        <dbReference type="EMBL" id="KAL3121326.1"/>
    </source>
</evidence>
<dbReference type="InterPro" id="IPR008737">
    <property type="entry name" value="DUF1758"/>
</dbReference>
<dbReference type="Proteomes" id="UP001620626">
    <property type="component" value="Unassembled WGS sequence"/>
</dbReference>
<dbReference type="SUPFAM" id="SSF81301">
    <property type="entry name" value="Nucleotidyltransferase"/>
    <property type="match status" value="1"/>
</dbReference>
<dbReference type="CDD" id="cd01644">
    <property type="entry name" value="RT_pepA17"/>
    <property type="match status" value="1"/>
</dbReference>
<feature type="domain" description="Integrase catalytic" evidence="2">
    <location>
        <begin position="1495"/>
        <end position="1686"/>
    </location>
</feature>
<dbReference type="SUPFAM" id="SSF53098">
    <property type="entry name" value="Ribonuclease H-like"/>
    <property type="match status" value="1"/>
</dbReference>
<dbReference type="Pfam" id="PF00078">
    <property type="entry name" value="RVT_1"/>
    <property type="match status" value="1"/>
</dbReference>
<dbReference type="GO" id="GO:0042575">
    <property type="term" value="C:DNA polymerase complex"/>
    <property type="evidence" value="ECO:0007669"/>
    <property type="project" value="UniProtKB-ARBA"/>
</dbReference>
<accession>A0ABD2M1I3</accession>
<name>A0ABD2M1I3_9BILA</name>
<evidence type="ECO:0000313" key="4">
    <source>
        <dbReference type="Proteomes" id="UP001620626"/>
    </source>
</evidence>
<dbReference type="InterPro" id="IPR008042">
    <property type="entry name" value="Retrotrans_Pao"/>
</dbReference>
<dbReference type="InterPro" id="IPR054708">
    <property type="entry name" value="MTPAP-like_central"/>
</dbReference>
<dbReference type="PROSITE" id="PS50994">
    <property type="entry name" value="INTEGRASE"/>
    <property type="match status" value="1"/>
</dbReference>
<organism evidence="3 4">
    <name type="scientific">Heterodera trifolii</name>
    <dbReference type="NCBI Taxonomy" id="157864"/>
    <lineage>
        <taxon>Eukaryota</taxon>
        <taxon>Metazoa</taxon>
        <taxon>Ecdysozoa</taxon>
        <taxon>Nematoda</taxon>
        <taxon>Chromadorea</taxon>
        <taxon>Rhabditida</taxon>
        <taxon>Tylenchina</taxon>
        <taxon>Tylenchomorpha</taxon>
        <taxon>Tylenchoidea</taxon>
        <taxon>Heteroderidae</taxon>
        <taxon>Heteroderinae</taxon>
        <taxon>Heterodera</taxon>
    </lineage>
</organism>
<feature type="compositionally biased region" description="Basic and acidic residues" evidence="1">
    <location>
        <begin position="3006"/>
        <end position="3015"/>
    </location>
</feature>
<dbReference type="Pfam" id="PF03564">
    <property type="entry name" value="DUF1759"/>
    <property type="match status" value="1"/>
</dbReference>
<feature type="compositionally biased region" description="Gly residues" evidence="1">
    <location>
        <begin position="138"/>
        <end position="152"/>
    </location>
</feature>
<evidence type="ECO:0000259" key="2">
    <source>
        <dbReference type="PROSITE" id="PS50994"/>
    </source>
</evidence>